<accession>A0ABT5BTI6</accession>
<sequence length="134" mass="15143">MGFNFQVEIGSLIVGGFSSISGLRIQTAVESRREGGVNTHEHRLPGPTSYTDLVLRRGMSDMDNLWSWYQQVIAGRFSRYDGTVHLMDRTGAFLKQWHFRSAYPIAWEGPEFDTASNQVLFQSLTLAHDGIFEA</sequence>
<name>A0ABT5BTI6_9BACT</name>
<dbReference type="PANTHER" id="PTHR38009">
    <property type="entry name" value="CONSERVED HYPOTHETICAL PHAGE TAIL PROTEIN"/>
    <property type="match status" value="1"/>
</dbReference>
<dbReference type="PANTHER" id="PTHR38009:SF1">
    <property type="entry name" value="CONSERVED HYPOTHETICAL PHAGE TAIL PROTEIN"/>
    <property type="match status" value="1"/>
</dbReference>
<reference evidence="1 2" key="1">
    <citation type="submission" date="2023-01" db="EMBL/GenBank/DDBJ databases">
        <title>Minimal conservation of predation-associated metabolite biosynthetic gene clusters underscores biosynthetic potential of Myxococcota including descriptions for ten novel species: Archangium lansinium sp. nov., Myxococcus landrumus sp. nov., Nannocystis bai.</title>
        <authorList>
            <person name="Ahearne A."/>
            <person name="Stevens C."/>
            <person name="Dowd S."/>
        </authorList>
    </citation>
    <scope>NUCLEOTIDE SEQUENCE [LARGE SCALE GENOMIC DNA]</scope>
    <source>
        <strain evidence="1 2">WIWO2</strain>
    </source>
</reference>
<keyword evidence="2" id="KW-1185">Reference proteome</keyword>
<evidence type="ECO:0000313" key="1">
    <source>
        <dbReference type="EMBL" id="MDC0676206.1"/>
    </source>
</evidence>
<dbReference type="Proteomes" id="UP001217485">
    <property type="component" value="Unassembled WGS sequence"/>
</dbReference>
<protein>
    <submittedName>
        <fullName evidence="1">Phage tail protein</fullName>
    </submittedName>
</protein>
<comment type="caution">
    <text evidence="1">The sequence shown here is derived from an EMBL/GenBank/DDBJ whole genome shotgun (WGS) entry which is preliminary data.</text>
</comment>
<dbReference type="InterPro" id="IPR010667">
    <property type="entry name" value="Phage_T4_Gp19"/>
</dbReference>
<gene>
    <name evidence="1" type="ORF">POL72_00525</name>
</gene>
<dbReference type="RefSeq" id="WP_272092913.1">
    <property type="nucleotide sequence ID" value="NZ_JAQNDK010000001.1"/>
</dbReference>
<dbReference type="InterPro" id="IPR011747">
    <property type="entry name" value="CHP02241"/>
</dbReference>
<dbReference type="NCBIfam" id="TIGR02241">
    <property type="entry name" value="conserved hypothetical phage tail region protein"/>
    <property type="match status" value="1"/>
</dbReference>
<dbReference type="Pfam" id="PF06841">
    <property type="entry name" value="Phage_T4_gp19"/>
    <property type="match status" value="1"/>
</dbReference>
<proteinExistence type="predicted"/>
<evidence type="ECO:0000313" key="2">
    <source>
        <dbReference type="Proteomes" id="UP001217485"/>
    </source>
</evidence>
<dbReference type="EMBL" id="JAQNDK010000001">
    <property type="protein sequence ID" value="MDC0676206.1"/>
    <property type="molecule type" value="Genomic_DNA"/>
</dbReference>
<organism evidence="1 2">
    <name type="scientific">Sorangium atrum</name>
    <dbReference type="NCBI Taxonomy" id="2995308"/>
    <lineage>
        <taxon>Bacteria</taxon>
        <taxon>Pseudomonadati</taxon>
        <taxon>Myxococcota</taxon>
        <taxon>Polyangia</taxon>
        <taxon>Polyangiales</taxon>
        <taxon>Polyangiaceae</taxon>
        <taxon>Sorangium</taxon>
    </lineage>
</organism>